<feature type="transmembrane region" description="Helical" evidence="4">
    <location>
        <begin position="279"/>
        <end position="299"/>
    </location>
</feature>
<dbReference type="SUPFAM" id="SSF103473">
    <property type="entry name" value="MFS general substrate transporter"/>
    <property type="match status" value="1"/>
</dbReference>
<evidence type="ECO:0000313" key="7">
    <source>
        <dbReference type="Proteomes" id="UP000590740"/>
    </source>
</evidence>
<name>A0A7W7Y9P4_9BACT</name>
<accession>A0A7W7Y9P4</accession>
<reference evidence="6 7" key="1">
    <citation type="submission" date="2020-08" db="EMBL/GenBank/DDBJ databases">
        <title>Genomic Encyclopedia of Type Strains, Phase IV (KMG-IV): sequencing the most valuable type-strain genomes for metagenomic binning, comparative biology and taxonomic classification.</title>
        <authorList>
            <person name="Goeker M."/>
        </authorList>
    </citation>
    <scope>NUCLEOTIDE SEQUENCE [LARGE SCALE GENOMIC DNA]</scope>
    <source>
        <strain evidence="6 7">DSM 12252</strain>
    </source>
</reference>
<dbReference type="EMBL" id="JACHIG010000003">
    <property type="protein sequence ID" value="MBB5032176.1"/>
    <property type="molecule type" value="Genomic_DNA"/>
</dbReference>
<keyword evidence="7" id="KW-1185">Reference proteome</keyword>
<dbReference type="PANTHER" id="PTHR23526">
    <property type="entry name" value="INTEGRAL MEMBRANE TRANSPORT PROTEIN-RELATED"/>
    <property type="match status" value="1"/>
</dbReference>
<feature type="transmembrane region" description="Helical" evidence="4">
    <location>
        <begin position="246"/>
        <end position="267"/>
    </location>
</feature>
<feature type="transmembrane region" description="Helical" evidence="4">
    <location>
        <begin position="117"/>
        <end position="140"/>
    </location>
</feature>
<feature type="transmembrane region" description="Helical" evidence="4">
    <location>
        <begin position="185"/>
        <end position="205"/>
    </location>
</feature>
<evidence type="ECO:0000256" key="2">
    <source>
        <dbReference type="ARBA" id="ARBA00022989"/>
    </source>
</evidence>
<protein>
    <submittedName>
        <fullName evidence="6">MFS family permease</fullName>
    </submittedName>
</protein>
<dbReference type="InterPro" id="IPR052528">
    <property type="entry name" value="Sugar_transport-like"/>
</dbReference>
<organism evidence="6 7">
    <name type="scientific">Prosthecobacter vanneervenii</name>
    <dbReference type="NCBI Taxonomy" id="48466"/>
    <lineage>
        <taxon>Bacteria</taxon>
        <taxon>Pseudomonadati</taxon>
        <taxon>Verrucomicrobiota</taxon>
        <taxon>Verrucomicrobiia</taxon>
        <taxon>Verrucomicrobiales</taxon>
        <taxon>Verrucomicrobiaceae</taxon>
        <taxon>Prosthecobacter</taxon>
    </lineage>
</organism>
<feature type="transmembrane region" description="Helical" evidence="4">
    <location>
        <begin position="329"/>
        <end position="347"/>
    </location>
</feature>
<dbReference type="PANTHER" id="PTHR23526:SF1">
    <property type="entry name" value="MAJOR FACILITATOR SUPERFAMILY MFS_1"/>
    <property type="match status" value="1"/>
</dbReference>
<evidence type="ECO:0000313" key="6">
    <source>
        <dbReference type="EMBL" id="MBB5032176.1"/>
    </source>
</evidence>
<dbReference type="InterPro" id="IPR011701">
    <property type="entry name" value="MFS"/>
</dbReference>
<dbReference type="PROSITE" id="PS50850">
    <property type="entry name" value="MFS"/>
    <property type="match status" value="1"/>
</dbReference>
<dbReference type="Pfam" id="PF07690">
    <property type="entry name" value="MFS_1"/>
    <property type="match status" value="1"/>
</dbReference>
<dbReference type="CDD" id="cd06174">
    <property type="entry name" value="MFS"/>
    <property type="match status" value="1"/>
</dbReference>
<proteinExistence type="predicted"/>
<evidence type="ECO:0000256" key="3">
    <source>
        <dbReference type="ARBA" id="ARBA00023136"/>
    </source>
</evidence>
<dbReference type="InterPro" id="IPR036259">
    <property type="entry name" value="MFS_trans_sf"/>
</dbReference>
<sequence>MPTDAAASPHQHHPHVVRRNFICHCLEGGLYMGGVAFLQPETVMPKMVEQLGGASAVIAIMPVIIPAAFALAGLFVSPLVERLTKFKPWVMGFGILQRLPYLITGLLLWFWQDAGPWLLPVVVLTPVFSGLVGGVGVVAWMEMVTRMVPERVRAAGWAARYITQACIGMVAGGVIQQVLTHTPGQRGYAVLHLTTFVFLLLSWIAQSFMRELPAAHHYHPHEGSYWSYLRSLPGLLKGQPHLLKLIAARFTGTGYLIVVSFLTLHALHTTGRPEADEGSFVSFQNIGTILGSLLAAWLGYHMGGRVLLILSRIVCMGLCLWAGTTHTFGGFMAAYFVLGFGLFLDRVGDLTLTAELCTPERRSTLQAVLGFCNVWSLMLATSLGGLIYSWTGSFHLVASLAAVMSALSILILSGIPEPRKSR</sequence>
<feature type="transmembrane region" description="Helical" evidence="4">
    <location>
        <begin position="394"/>
        <end position="415"/>
    </location>
</feature>
<dbReference type="Proteomes" id="UP000590740">
    <property type="component" value="Unassembled WGS sequence"/>
</dbReference>
<feature type="transmembrane region" description="Helical" evidence="4">
    <location>
        <begin position="368"/>
        <end position="388"/>
    </location>
</feature>
<comment type="caution">
    <text evidence="6">The sequence shown here is derived from an EMBL/GenBank/DDBJ whole genome shotgun (WGS) entry which is preliminary data.</text>
</comment>
<evidence type="ECO:0000256" key="4">
    <source>
        <dbReference type="SAM" id="Phobius"/>
    </source>
</evidence>
<dbReference type="InterPro" id="IPR020846">
    <property type="entry name" value="MFS_dom"/>
</dbReference>
<evidence type="ECO:0000259" key="5">
    <source>
        <dbReference type="PROSITE" id="PS50850"/>
    </source>
</evidence>
<feature type="transmembrane region" description="Helical" evidence="4">
    <location>
        <begin position="54"/>
        <end position="77"/>
    </location>
</feature>
<dbReference type="Gene3D" id="1.20.1250.20">
    <property type="entry name" value="MFS general substrate transporter like domains"/>
    <property type="match status" value="2"/>
</dbReference>
<feature type="transmembrane region" description="Helical" evidence="4">
    <location>
        <begin position="89"/>
        <end position="111"/>
    </location>
</feature>
<feature type="domain" description="Major facilitator superfamily (MFS) profile" evidence="5">
    <location>
        <begin position="240"/>
        <end position="422"/>
    </location>
</feature>
<keyword evidence="3 4" id="KW-0472">Membrane</keyword>
<evidence type="ECO:0000256" key="1">
    <source>
        <dbReference type="ARBA" id="ARBA00022692"/>
    </source>
</evidence>
<dbReference type="GO" id="GO:0022857">
    <property type="term" value="F:transmembrane transporter activity"/>
    <property type="evidence" value="ECO:0007669"/>
    <property type="project" value="InterPro"/>
</dbReference>
<dbReference type="AlphaFoldDB" id="A0A7W7Y9P4"/>
<dbReference type="RefSeq" id="WP_184339113.1">
    <property type="nucleotide sequence ID" value="NZ_JACHIG010000003.1"/>
</dbReference>
<keyword evidence="1 4" id="KW-0812">Transmembrane</keyword>
<gene>
    <name evidence="6" type="ORF">HNQ65_001753</name>
</gene>
<keyword evidence="2 4" id="KW-1133">Transmembrane helix</keyword>